<evidence type="ECO:0000313" key="8">
    <source>
        <dbReference type="Proteomes" id="UP000003861"/>
    </source>
</evidence>
<dbReference type="Pfam" id="PF00005">
    <property type="entry name" value="ABC_tran"/>
    <property type="match status" value="1"/>
</dbReference>
<name>F7PPW2_9EURY</name>
<feature type="domain" description="ABC transporter" evidence="5">
    <location>
        <begin position="7"/>
        <end position="225"/>
    </location>
</feature>
<keyword evidence="3" id="KW-0547">Nucleotide-binding</keyword>
<dbReference type="PANTHER" id="PTHR42711">
    <property type="entry name" value="ABC TRANSPORTER ATP-BINDING PROTEIN"/>
    <property type="match status" value="1"/>
</dbReference>
<dbReference type="InterPro" id="IPR003593">
    <property type="entry name" value="AAA+_ATPase"/>
</dbReference>
<organism evidence="7 8">
    <name type="scientific">Halorhabdus tiamatea SARL4B</name>
    <dbReference type="NCBI Taxonomy" id="1033806"/>
    <lineage>
        <taxon>Archaea</taxon>
        <taxon>Methanobacteriati</taxon>
        <taxon>Methanobacteriota</taxon>
        <taxon>Stenosarchaea group</taxon>
        <taxon>Halobacteria</taxon>
        <taxon>Halobacteriales</taxon>
        <taxon>Haloarculaceae</taxon>
        <taxon>Halorhabdus</taxon>
    </lineage>
</organism>
<dbReference type="RefSeq" id="WP_008528167.1">
    <property type="nucleotide sequence ID" value="NC_021921.1"/>
</dbReference>
<evidence type="ECO:0000256" key="3">
    <source>
        <dbReference type="ARBA" id="ARBA00022741"/>
    </source>
</evidence>
<dbReference type="SUPFAM" id="SSF52540">
    <property type="entry name" value="P-loop containing nucleoside triphosphate hydrolases"/>
    <property type="match status" value="1"/>
</dbReference>
<dbReference type="Proteomes" id="UP000015381">
    <property type="component" value="Chromosome I"/>
</dbReference>
<evidence type="ECO:0000256" key="4">
    <source>
        <dbReference type="ARBA" id="ARBA00022840"/>
    </source>
</evidence>
<evidence type="ECO:0000256" key="2">
    <source>
        <dbReference type="ARBA" id="ARBA00022448"/>
    </source>
</evidence>
<dbReference type="Gene3D" id="3.40.50.300">
    <property type="entry name" value="P-loop containing nucleotide triphosphate hydrolases"/>
    <property type="match status" value="1"/>
</dbReference>
<dbReference type="SMART" id="SM00382">
    <property type="entry name" value="AAA"/>
    <property type="match status" value="1"/>
</dbReference>
<dbReference type="InterPro" id="IPR003439">
    <property type="entry name" value="ABC_transporter-like_ATP-bd"/>
</dbReference>
<dbReference type="eggNOG" id="arCOG00196">
    <property type="taxonomic scope" value="Archaea"/>
</dbReference>
<proteinExistence type="inferred from homology"/>
<evidence type="ECO:0000313" key="7">
    <source>
        <dbReference type="EMBL" id="ERJ05003.1"/>
    </source>
</evidence>
<dbReference type="PROSITE" id="PS50893">
    <property type="entry name" value="ABC_TRANSPORTER_2"/>
    <property type="match status" value="1"/>
</dbReference>
<dbReference type="AlphaFoldDB" id="F7PPW2"/>
<evidence type="ECO:0000256" key="1">
    <source>
        <dbReference type="ARBA" id="ARBA00005417"/>
    </source>
</evidence>
<protein>
    <submittedName>
        <fullName evidence="6">ABC transporter, ATP-binding protein (Probable substrate copper)</fullName>
    </submittedName>
    <submittedName>
        <fullName evidence="7">Nod factor export ATP-binding protein I</fullName>
    </submittedName>
</protein>
<dbReference type="EMBL" id="AFNT02000047">
    <property type="protein sequence ID" value="ERJ05003.1"/>
    <property type="molecule type" value="Genomic_DNA"/>
</dbReference>
<reference evidence="7 8" key="1">
    <citation type="journal article" date="2011" name="J. Bacteriol.">
        <title>Genome sequence of Halorhabdus tiamatea, the first archaeon isolated from a deep-sea anoxic brine lake.</title>
        <authorList>
            <person name="Antunes A."/>
            <person name="Alam I."/>
            <person name="Bajic V.B."/>
            <person name="Stingl U."/>
        </authorList>
    </citation>
    <scope>NUCLEOTIDE SEQUENCE [LARGE SCALE GENOMIC DNA]</scope>
    <source>
        <strain evidence="7 8">SARL4B</strain>
    </source>
</reference>
<accession>F7PPW2</accession>
<keyword evidence="4 7" id="KW-0067">ATP-binding</keyword>
<dbReference type="KEGG" id="hti:HTIA_0278"/>
<dbReference type="PANTHER" id="PTHR42711:SF5">
    <property type="entry name" value="ABC TRANSPORTER ATP-BINDING PROTEIN NATA"/>
    <property type="match status" value="1"/>
</dbReference>
<dbReference type="STRING" id="1033806.HTIA_0278"/>
<dbReference type="InterPro" id="IPR050763">
    <property type="entry name" value="ABC_transporter_ATP-binding"/>
</dbReference>
<dbReference type="EMBL" id="HF571520">
    <property type="protein sequence ID" value="CCQ32428.1"/>
    <property type="molecule type" value="Genomic_DNA"/>
</dbReference>
<evidence type="ECO:0000259" key="5">
    <source>
        <dbReference type="PROSITE" id="PS50893"/>
    </source>
</evidence>
<keyword evidence="2" id="KW-0813">Transport</keyword>
<dbReference type="OrthoDB" id="40048at2157"/>
<dbReference type="InterPro" id="IPR027417">
    <property type="entry name" value="P-loop_NTPase"/>
</dbReference>
<sequence>MSGEVVLALEDVRHAFGDVAVLDGVSLDVKAGSVTCLLGPNGSGKSTLLSIAAGLRTPDDGAVTRRTAGAARSVGYLPQRPAFRPQFTVAETIAFYGSLVPMEIDETATLGQVGLDGVADRQVENLSGGMVRLLGLAQATVGSPPIVVLDEPASGLDPQLRHHIADVIADLAANGAAVLMATHDLGAAERIADEVRVLDDGAFVAGGSPAAIEAETGTDLLEGAIDALIDREDAIGVRSGTAGDRG</sequence>
<dbReference type="GO" id="GO:0016887">
    <property type="term" value="F:ATP hydrolysis activity"/>
    <property type="evidence" value="ECO:0007669"/>
    <property type="project" value="InterPro"/>
</dbReference>
<keyword evidence="9" id="KW-1185">Reference proteome</keyword>
<evidence type="ECO:0000313" key="6">
    <source>
        <dbReference type="EMBL" id="CCQ32428.1"/>
    </source>
</evidence>
<evidence type="ECO:0000313" key="9">
    <source>
        <dbReference type="Proteomes" id="UP000015381"/>
    </source>
</evidence>
<dbReference type="Proteomes" id="UP000003861">
    <property type="component" value="Unassembled WGS sequence"/>
</dbReference>
<reference evidence="7 8" key="2">
    <citation type="journal article" date="2013" name="PLoS ONE">
        <title>INDIGO - INtegrated Data Warehouse of MIcrobial GenOmes with Examples from the Red Sea Extremophiles.</title>
        <authorList>
            <person name="Alam I."/>
            <person name="Antunes A."/>
            <person name="Kamau A.A."/>
            <person name="Ba Alawi W."/>
            <person name="Kalkatawi M."/>
            <person name="Stingl U."/>
            <person name="Bajic V.B."/>
        </authorList>
    </citation>
    <scope>NUCLEOTIDE SEQUENCE [LARGE SCALE GENOMIC DNA]</scope>
    <source>
        <strain evidence="7 8">SARL4B</strain>
    </source>
</reference>
<dbReference type="CDD" id="cd03230">
    <property type="entry name" value="ABC_DR_subfamily_A"/>
    <property type="match status" value="1"/>
</dbReference>
<gene>
    <name evidence="7" type="primary">nodI</name>
    <name evidence="7" type="ORF">HLRTI_003009</name>
    <name evidence="6" type="ORF">HTIA_0278</name>
</gene>
<reference evidence="6 9" key="3">
    <citation type="journal article" date="2014" name="Environ. Microbiol.">
        <title>Halorhabdus tiamatea: proteogenomics and glycosidase activity measurements identify the first cultivated euryarchaeon from a deep-sea anoxic brine lake as potential polysaccharide degrader.</title>
        <authorList>
            <person name="Werner J."/>
            <person name="Ferrer M."/>
            <person name="Michel G."/>
            <person name="Mann A.J."/>
            <person name="Huang S."/>
            <person name="Juarez S."/>
            <person name="Ciordia S."/>
            <person name="Albar J.P."/>
            <person name="Alcaide M."/>
            <person name="La Cono V."/>
            <person name="Yakimov M.M."/>
            <person name="Antunes A."/>
            <person name="Taborda M."/>
            <person name="Da Costa M.S."/>
            <person name="Amann R.I."/>
            <person name="Gloeckner F.O."/>
            <person name="Golyshina O.V."/>
            <person name="Golyshin P.N."/>
            <person name="Teeling H."/>
        </authorList>
    </citation>
    <scope>NUCLEOTIDE SEQUENCE [LARGE SCALE GENOMIC DNA]</scope>
    <source>
        <strain evidence="9">SARL4B</strain>
        <strain evidence="6">Type strain: SARL4B</strain>
    </source>
</reference>
<dbReference type="HOGENOM" id="CLU_000604_1_2_2"/>
<dbReference type="GO" id="GO:0005524">
    <property type="term" value="F:ATP binding"/>
    <property type="evidence" value="ECO:0007669"/>
    <property type="project" value="UniProtKB-KW"/>
</dbReference>
<comment type="similarity">
    <text evidence="1">Belongs to the ABC transporter superfamily.</text>
</comment>
<dbReference type="GeneID" id="23798380"/>